<evidence type="ECO:0000256" key="13">
    <source>
        <dbReference type="ARBA" id="ARBA00047308"/>
    </source>
</evidence>
<evidence type="ECO:0000256" key="12">
    <source>
        <dbReference type="ARBA" id="ARBA00039097"/>
    </source>
</evidence>
<dbReference type="CDD" id="cd00371">
    <property type="entry name" value="HMA"/>
    <property type="match status" value="1"/>
</dbReference>
<evidence type="ECO:0000256" key="8">
    <source>
        <dbReference type="ARBA" id="ARBA00022840"/>
    </source>
</evidence>
<dbReference type="GO" id="GO:0005886">
    <property type="term" value="C:plasma membrane"/>
    <property type="evidence" value="ECO:0007669"/>
    <property type="project" value="UniProtKB-SubCell"/>
</dbReference>
<dbReference type="InterPro" id="IPR059000">
    <property type="entry name" value="ATPase_P-type_domA"/>
</dbReference>
<comment type="catalytic activity">
    <reaction evidence="13">
        <text>Zn(2+)(in) + ATP + H2O = Zn(2+)(out) + ADP + phosphate + H(+)</text>
        <dbReference type="Rhea" id="RHEA:20621"/>
        <dbReference type="ChEBI" id="CHEBI:15377"/>
        <dbReference type="ChEBI" id="CHEBI:15378"/>
        <dbReference type="ChEBI" id="CHEBI:29105"/>
        <dbReference type="ChEBI" id="CHEBI:30616"/>
        <dbReference type="ChEBI" id="CHEBI:43474"/>
        <dbReference type="ChEBI" id="CHEBI:456216"/>
        <dbReference type="EC" id="7.2.2.12"/>
    </reaction>
</comment>
<dbReference type="HOGENOM" id="CLU_001771_6_2_7"/>
<sequence>MEKLEGARFCLEGLNCAHCAGKIEEEIGTLSGVKSARVDFAQQRLVLETLEGEGERIFEEAKRLIKEIEPHVTLLKQEEAGHGREGELALKEALKSPRFLLFALGSLFFALAVFPKADPSWDVWIYLVAYGLIGGEILLLAFRNILRGQVFDENFLMSLATIGAFAIGEYPEGVAVMFFYRIGEFFQDLAVERSRKSITSLMGIRPEFARLKEGEELLEVEPASVLVGSTILVRPGERVPLDGVILLGNSTLDLSALTGESLPKEVSAGDEILSGAINKTGVLEVRTTKSFGESTVAKILDLVQNASAKKAKTEQFITKFARYYTPFVVISAVLLAFLPPLLIEGALLEEWFRRSLVFLVVSCPCALVVSIPLTFFAGIGGASKAGILIKGGNFLEALHEVDTVVFDKTGTLTKGFFEVAETVAMEGFSKEEVLALASSVESHSNHPIALSIKRASQASQKVEVSDYQELSGYGVSAKVEGRIVLAGNAKLMKEQGVSIPSGMSDETLVYVALEGRLAGYLILRDEIKPEAASLIERLKNLGIKQLVMLTGDKKESAQKVAQAIGITSFEAELLPHEKVERFEALLGARATQGKSVFVGDGINDAPVLALSDVGIAMGGVGSDAAIEAADVVIMNDEIGKVATAIAIAQKTHTIVWQNIIFALGVKGAILIMGAFGVATMWEAVFGDVGVALIAVLNATRVMNLKES</sequence>
<keyword evidence="7 14" id="KW-0547">Nucleotide-binding</keyword>
<keyword evidence="4" id="KW-0597">Phosphoprotein</keyword>
<dbReference type="GO" id="GO:0046872">
    <property type="term" value="F:metal ion binding"/>
    <property type="evidence" value="ECO:0007669"/>
    <property type="project" value="UniProtKB-KW"/>
</dbReference>
<dbReference type="InterPro" id="IPR051014">
    <property type="entry name" value="Cation_Transport_ATPase_IB"/>
</dbReference>
<evidence type="ECO:0000259" key="15">
    <source>
        <dbReference type="PROSITE" id="PS50846"/>
    </source>
</evidence>
<dbReference type="PANTHER" id="PTHR48085:SF5">
    <property type="entry name" value="CADMIUM_ZINC-TRANSPORTING ATPASE HMA4-RELATED"/>
    <property type="match status" value="1"/>
</dbReference>
<keyword evidence="6 14" id="KW-0479">Metal-binding</keyword>
<keyword evidence="9" id="KW-1278">Translocase</keyword>
<dbReference type="InterPro" id="IPR008250">
    <property type="entry name" value="ATPase_P-typ_transduc_dom_A_sf"/>
</dbReference>
<reference evidence="16 17" key="1">
    <citation type="journal article" date="2003" name="Proc. Natl. Acad. Sci. U.S.A.">
        <title>Complete genome sequence and analysis of Wolinella succinogenes.</title>
        <authorList>
            <person name="Baar C."/>
            <person name="Eppinger M."/>
            <person name="Raddatz G."/>
            <person name="Simon JM."/>
            <person name="Lanz C."/>
            <person name="Klimmek O."/>
            <person name="Nandakumar R."/>
            <person name="Gross R."/>
            <person name="Rosinus A."/>
            <person name="Keller H."/>
            <person name="Jagtap P."/>
            <person name="Linke B."/>
            <person name="Meyer F."/>
            <person name="Lederer H."/>
            <person name="Schuster S.C."/>
        </authorList>
    </citation>
    <scope>NUCLEOTIDE SEQUENCE [LARGE SCALE GENOMIC DNA]</scope>
    <source>
        <strain evidence="17">ATCC 29543 / DSM 1740 / CCUG 13145 / JCM 31913 / LMG 7466 / NCTC 11488 / FDC 602W</strain>
    </source>
</reference>
<dbReference type="AlphaFoldDB" id="Q7M981"/>
<dbReference type="SUPFAM" id="SSF56784">
    <property type="entry name" value="HAD-like"/>
    <property type="match status" value="1"/>
</dbReference>
<dbReference type="NCBIfam" id="TIGR01494">
    <property type="entry name" value="ATPase_P-type"/>
    <property type="match status" value="1"/>
</dbReference>
<dbReference type="InterPro" id="IPR036163">
    <property type="entry name" value="HMA_dom_sf"/>
</dbReference>
<dbReference type="InterPro" id="IPR036412">
    <property type="entry name" value="HAD-like_sf"/>
</dbReference>
<evidence type="ECO:0000256" key="11">
    <source>
        <dbReference type="ARBA" id="ARBA00023136"/>
    </source>
</evidence>
<dbReference type="InterPro" id="IPR001757">
    <property type="entry name" value="P_typ_ATPase"/>
</dbReference>
<dbReference type="SFLD" id="SFLDG00002">
    <property type="entry name" value="C1.7:_P-type_atpase_like"/>
    <property type="match status" value="1"/>
</dbReference>
<dbReference type="PROSITE" id="PS00154">
    <property type="entry name" value="ATPASE_E1_E2"/>
    <property type="match status" value="1"/>
</dbReference>
<protein>
    <recommendedName>
        <fullName evidence="12">P-type Zn(2+) transporter</fullName>
        <ecNumber evidence="12">7.2.2.12</ecNumber>
    </recommendedName>
</protein>
<dbReference type="eggNOG" id="COG2217">
    <property type="taxonomic scope" value="Bacteria"/>
</dbReference>
<feature type="domain" description="HMA" evidence="15">
    <location>
        <begin position="5"/>
        <end position="73"/>
    </location>
</feature>
<dbReference type="Pfam" id="PF00702">
    <property type="entry name" value="Hydrolase"/>
    <property type="match status" value="1"/>
</dbReference>
<dbReference type="Gene3D" id="3.40.50.1000">
    <property type="entry name" value="HAD superfamily/HAD-like"/>
    <property type="match status" value="1"/>
</dbReference>
<evidence type="ECO:0000256" key="3">
    <source>
        <dbReference type="ARBA" id="ARBA00022475"/>
    </source>
</evidence>
<dbReference type="GO" id="GO:0016463">
    <property type="term" value="F:P-type zinc transporter activity"/>
    <property type="evidence" value="ECO:0007669"/>
    <property type="project" value="UniProtKB-EC"/>
</dbReference>
<proteinExistence type="inferred from homology"/>
<dbReference type="KEGG" id="wsu:WS1121"/>
<evidence type="ECO:0000313" key="16">
    <source>
        <dbReference type="EMBL" id="CAE10212.1"/>
    </source>
</evidence>
<dbReference type="Gene3D" id="2.70.150.10">
    <property type="entry name" value="Calcium-transporting ATPase, cytoplasmic transduction domain A"/>
    <property type="match status" value="1"/>
</dbReference>
<dbReference type="SUPFAM" id="SSF55008">
    <property type="entry name" value="HMA, heavy metal-associated domain"/>
    <property type="match status" value="1"/>
</dbReference>
<dbReference type="CDD" id="cd07548">
    <property type="entry name" value="P-type_ATPase-Cd_Zn_Co_like"/>
    <property type="match status" value="1"/>
</dbReference>
<feature type="transmembrane region" description="Helical" evidence="14">
    <location>
        <begin position="123"/>
        <end position="142"/>
    </location>
</feature>
<dbReference type="PANTHER" id="PTHR48085">
    <property type="entry name" value="CADMIUM/ZINC-TRANSPORTING ATPASE HMA2-RELATED"/>
    <property type="match status" value="1"/>
</dbReference>
<dbReference type="RefSeq" id="WP_011139003.1">
    <property type="nucleotide sequence ID" value="NC_005090.1"/>
</dbReference>
<evidence type="ECO:0000256" key="6">
    <source>
        <dbReference type="ARBA" id="ARBA00022723"/>
    </source>
</evidence>
<organism evidence="17">
    <name type="scientific">Wolinella succinogenes (strain ATCC 29543 / DSM 1740 / CCUG 13145 / JCM 31913 / LMG 7466 / NCTC 11488 / FDC 602W)</name>
    <name type="common">Vibrio succinogenes</name>
    <dbReference type="NCBI Taxonomy" id="273121"/>
    <lineage>
        <taxon>Bacteria</taxon>
        <taxon>Pseudomonadati</taxon>
        <taxon>Campylobacterota</taxon>
        <taxon>Epsilonproteobacteria</taxon>
        <taxon>Campylobacterales</taxon>
        <taxon>Helicobacteraceae</taxon>
        <taxon>Wolinella</taxon>
    </lineage>
</organism>
<dbReference type="InterPro" id="IPR044492">
    <property type="entry name" value="P_typ_ATPase_HD_dom"/>
</dbReference>
<keyword evidence="3 14" id="KW-1003">Cell membrane</keyword>
<feature type="transmembrane region" description="Helical" evidence="14">
    <location>
        <begin position="659"/>
        <end position="678"/>
    </location>
</feature>
<keyword evidence="11 14" id="KW-0472">Membrane</keyword>
<name>Q7M981_WOLSU</name>
<feature type="transmembrane region" description="Helical" evidence="14">
    <location>
        <begin position="99"/>
        <end position="117"/>
    </location>
</feature>
<gene>
    <name evidence="16" type="primary">YVGW</name>
    <name evidence="16" type="ordered locus">WS1121</name>
</gene>
<dbReference type="InterPro" id="IPR023298">
    <property type="entry name" value="ATPase_P-typ_TM_dom_sf"/>
</dbReference>
<dbReference type="InterPro" id="IPR006121">
    <property type="entry name" value="HMA_dom"/>
</dbReference>
<dbReference type="EMBL" id="BX571660">
    <property type="protein sequence ID" value="CAE10212.1"/>
    <property type="molecule type" value="Genomic_DNA"/>
</dbReference>
<dbReference type="InterPro" id="IPR018303">
    <property type="entry name" value="ATPase_P-typ_P_site"/>
</dbReference>
<dbReference type="Gene3D" id="3.40.1110.10">
    <property type="entry name" value="Calcium-transporting ATPase, cytoplasmic domain N"/>
    <property type="match status" value="1"/>
</dbReference>
<dbReference type="Pfam" id="PF00122">
    <property type="entry name" value="E1-E2_ATPase"/>
    <property type="match status" value="1"/>
</dbReference>
<accession>Q7M981</accession>
<dbReference type="Pfam" id="PF00403">
    <property type="entry name" value="HMA"/>
    <property type="match status" value="1"/>
</dbReference>
<evidence type="ECO:0000256" key="1">
    <source>
        <dbReference type="ARBA" id="ARBA00004651"/>
    </source>
</evidence>
<keyword evidence="8 14" id="KW-0067">ATP-binding</keyword>
<dbReference type="GO" id="GO:0015086">
    <property type="term" value="F:cadmium ion transmembrane transporter activity"/>
    <property type="evidence" value="ECO:0007669"/>
    <property type="project" value="TreeGrafter"/>
</dbReference>
<dbReference type="InterPro" id="IPR023214">
    <property type="entry name" value="HAD_sf"/>
</dbReference>
<evidence type="ECO:0000256" key="9">
    <source>
        <dbReference type="ARBA" id="ARBA00022967"/>
    </source>
</evidence>
<dbReference type="STRING" id="273121.WS1121"/>
<evidence type="ECO:0000256" key="7">
    <source>
        <dbReference type="ARBA" id="ARBA00022741"/>
    </source>
</evidence>
<comment type="similarity">
    <text evidence="2 14">Belongs to the cation transport ATPase (P-type) (TC 3.A.3) family. Type IB subfamily.</text>
</comment>
<dbReference type="Gene3D" id="3.30.70.100">
    <property type="match status" value="1"/>
</dbReference>
<evidence type="ECO:0000256" key="2">
    <source>
        <dbReference type="ARBA" id="ARBA00006024"/>
    </source>
</evidence>
<dbReference type="PRINTS" id="PR00119">
    <property type="entry name" value="CATATPASE"/>
</dbReference>
<dbReference type="InterPro" id="IPR023299">
    <property type="entry name" value="ATPase_P-typ_cyto_dom_N"/>
</dbReference>
<comment type="subcellular location">
    <subcellularLocation>
        <location evidence="1">Cell membrane</location>
        <topology evidence="1">Multi-pass membrane protein</topology>
    </subcellularLocation>
</comment>
<dbReference type="SFLD" id="SFLDS00003">
    <property type="entry name" value="Haloacid_Dehalogenase"/>
    <property type="match status" value="1"/>
</dbReference>
<evidence type="ECO:0000256" key="5">
    <source>
        <dbReference type="ARBA" id="ARBA00022692"/>
    </source>
</evidence>
<dbReference type="PRINTS" id="PR00941">
    <property type="entry name" value="CDATPASE"/>
</dbReference>
<dbReference type="InterPro" id="IPR027256">
    <property type="entry name" value="P-typ_ATPase_IB"/>
</dbReference>
<dbReference type="Proteomes" id="UP000000422">
    <property type="component" value="Chromosome"/>
</dbReference>
<dbReference type="EC" id="7.2.2.12" evidence="12"/>
<dbReference type="SUPFAM" id="SSF81653">
    <property type="entry name" value="Calcium ATPase, transduction domain A"/>
    <property type="match status" value="1"/>
</dbReference>
<dbReference type="PROSITE" id="PS01047">
    <property type="entry name" value="HMA_1"/>
    <property type="match status" value="1"/>
</dbReference>
<dbReference type="NCBIfam" id="TIGR01525">
    <property type="entry name" value="ATPase-IB_hvy"/>
    <property type="match status" value="1"/>
</dbReference>
<keyword evidence="5 14" id="KW-0812">Transmembrane</keyword>
<dbReference type="SFLD" id="SFLDF00027">
    <property type="entry name" value="p-type_atpase"/>
    <property type="match status" value="1"/>
</dbReference>
<dbReference type="GO" id="GO:0016887">
    <property type="term" value="F:ATP hydrolysis activity"/>
    <property type="evidence" value="ECO:0007669"/>
    <property type="project" value="InterPro"/>
</dbReference>
<dbReference type="InterPro" id="IPR017969">
    <property type="entry name" value="Heavy-metal-associated_CS"/>
</dbReference>
<dbReference type="SUPFAM" id="SSF81665">
    <property type="entry name" value="Calcium ATPase, transmembrane domain M"/>
    <property type="match status" value="1"/>
</dbReference>
<feature type="transmembrane region" description="Helical" evidence="14">
    <location>
        <begin position="355"/>
        <end position="380"/>
    </location>
</feature>
<feature type="transmembrane region" description="Helical" evidence="14">
    <location>
        <begin position="323"/>
        <end position="343"/>
    </location>
</feature>
<dbReference type="GO" id="GO:0005524">
    <property type="term" value="F:ATP binding"/>
    <property type="evidence" value="ECO:0007669"/>
    <property type="project" value="UniProtKB-UniRule"/>
</dbReference>
<evidence type="ECO:0000256" key="4">
    <source>
        <dbReference type="ARBA" id="ARBA00022553"/>
    </source>
</evidence>
<dbReference type="PROSITE" id="PS50846">
    <property type="entry name" value="HMA_2"/>
    <property type="match status" value="1"/>
</dbReference>
<keyword evidence="17" id="KW-1185">Reference proteome</keyword>
<evidence type="ECO:0000256" key="10">
    <source>
        <dbReference type="ARBA" id="ARBA00022989"/>
    </source>
</evidence>
<keyword evidence="10 14" id="KW-1133">Transmembrane helix</keyword>
<evidence type="ECO:0000313" key="17">
    <source>
        <dbReference type="Proteomes" id="UP000000422"/>
    </source>
</evidence>
<dbReference type="NCBIfam" id="TIGR01512">
    <property type="entry name" value="ATPase-IB2_Cd"/>
    <property type="match status" value="1"/>
</dbReference>
<evidence type="ECO:0000256" key="14">
    <source>
        <dbReference type="RuleBase" id="RU362081"/>
    </source>
</evidence>